<dbReference type="PROSITE" id="PS00892">
    <property type="entry name" value="HIT_1"/>
    <property type="match status" value="1"/>
</dbReference>
<dbReference type="InterPro" id="IPR036265">
    <property type="entry name" value="HIT-like_sf"/>
</dbReference>
<feature type="domain" description="HIT" evidence="4">
    <location>
        <begin position="4"/>
        <end position="111"/>
    </location>
</feature>
<protein>
    <submittedName>
        <fullName evidence="5">Histidine triad nucleotide-binding protein</fullName>
    </submittedName>
</protein>
<dbReference type="PRINTS" id="PR00332">
    <property type="entry name" value="HISTRIAD"/>
</dbReference>
<dbReference type="InterPro" id="IPR019808">
    <property type="entry name" value="Histidine_triad_CS"/>
</dbReference>
<name>A0A9D1IXC2_9CLOT</name>
<reference evidence="5" key="2">
    <citation type="journal article" date="2021" name="PeerJ">
        <title>Extensive microbial diversity within the chicken gut microbiome revealed by metagenomics and culture.</title>
        <authorList>
            <person name="Gilroy R."/>
            <person name="Ravi A."/>
            <person name="Getino M."/>
            <person name="Pursley I."/>
            <person name="Horton D.L."/>
            <person name="Alikhan N.F."/>
            <person name="Baker D."/>
            <person name="Gharbi K."/>
            <person name="Hall N."/>
            <person name="Watson M."/>
            <person name="Adriaenssens E.M."/>
            <person name="Foster-Nyarko E."/>
            <person name="Jarju S."/>
            <person name="Secka A."/>
            <person name="Antonio M."/>
            <person name="Oren A."/>
            <person name="Chaudhuri R.R."/>
            <person name="La Ragione R."/>
            <person name="Hildebrand F."/>
            <person name="Pallen M.J."/>
        </authorList>
    </citation>
    <scope>NUCLEOTIDE SEQUENCE</scope>
    <source>
        <strain evidence="5">CHK191-8634</strain>
    </source>
</reference>
<dbReference type="PANTHER" id="PTHR23089">
    <property type="entry name" value="HISTIDINE TRIAD HIT PROTEIN"/>
    <property type="match status" value="1"/>
</dbReference>
<dbReference type="Proteomes" id="UP000824073">
    <property type="component" value="Unassembled WGS sequence"/>
</dbReference>
<dbReference type="InterPro" id="IPR011146">
    <property type="entry name" value="HIT-like"/>
</dbReference>
<proteinExistence type="predicted"/>
<dbReference type="CDD" id="cd01276">
    <property type="entry name" value="PKCI_related"/>
    <property type="match status" value="1"/>
</dbReference>
<dbReference type="GO" id="GO:0003824">
    <property type="term" value="F:catalytic activity"/>
    <property type="evidence" value="ECO:0007669"/>
    <property type="project" value="InterPro"/>
</dbReference>
<sequence length="111" mass="12174">MDCVFCKIVAGEIPSKKLYEDERVIAFYDIAPAAPVHFLVIPKTHELTGAFDINEQNSDIVAHIFAVIARLTREQGIESYRVVTNCGEQAGQTVHHLHFHVLAGGTLGAMA</sequence>
<gene>
    <name evidence="5" type="ORF">IAB67_06415</name>
</gene>
<accession>A0A9D1IXC2</accession>
<evidence type="ECO:0000256" key="2">
    <source>
        <dbReference type="PIRSR" id="PIRSR601310-3"/>
    </source>
</evidence>
<dbReference type="PROSITE" id="PS51084">
    <property type="entry name" value="HIT_2"/>
    <property type="match status" value="1"/>
</dbReference>
<dbReference type="SUPFAM" id="SSF54197">
    <property type="entry name" value="HIT-like"/>
    <property type="match status" value="1"/>
</dbReference>
<dbReference type="InterPro" id="IPR001310">
    <property type="entry name" value="Histidine_triad_HIT"/>
</dbReference>
<organism evidence="5 6">
    <name type="scientific">Candidatus Ventrousia excrementavium</name>
    <dbReference type="NCBI Taxonomy" id="2840961"/>
    <lineage>
        <taxon>Bacteria</taxon>
        <taxon>Bacillati</taxon>
        <taxon>Bacillota</taxon>
        <taxon>Clostridia</taxon>
        <taxon>Eubacteriales</taxon>
        <taxon>Clostridiaceae</taxon>
        <taxon>Clostridiaceae incertae sedis</taxon>
        <taxon>Candidatus Ventrousia</taxon>
    </lineage>
</organism>
<feature type="short sequence motif" description="Histidine triad motif" evidence="2 3">
    <location>
        <begin position="96"/>
        <end position="100"/>
    </location>
</feature>
<dbReference type="AlphaFoldDB" id="A0A9D1IXC2"/>
<evidence type="ECO:0000259" key="4">
    <source>
        <dbReference type="PROSITE" id="PS51084"/>
    </source>
</evidence>
<feature type="active site" description="Tele-AMP-histidine intermediate" evidence="1">
    <location>
        <position position="98"/>
    </location>
</feature>
<evidence type="ECO:0000313" key="6">
    <source>
        <dbReference type="Proteomes" id="UP000824073"/>
    </source>
</evidence>
<dbReference type="EMBL" id="DVMR01000051">
    <property type="protein sequence ID" value="HIU43912.1"/>
    <property type="molecule type" value="Genomic_DNA"/>
</dbReference>
<evidence type="ECO:0000256" key="1">
    <source>
        <dbReference type="PIRSR" id="PIRSR601310-1"/>
    </source>
</evidence>
<comment type="caution">
    <text evidence="5">The sequence shown here is derived from an EMBL/GenBank/DDBJ whole genome shotgun (WGS) entry which is preliminary data.</text>
</comment>
<evidence type="ECO:0000256" key="3">
    <source>
        <dbReference type="PROSITE-ProRule" id="PRU00464"/>
    </source>
</evidence>
<dbReference type="Pfam" id="PF11969">
    <property type="entry name" value="DcpS_C"/>
    <property type="match status" value="1"/>
</dbReference>
<dbReference type="Gene3D" id="3.30.428.10">
    <property type="entry name" value="HIT-like"/>
    <property type="match status" value="1"/>
</dbReference>
<reference evidence="5" key="1">
    <citation type="submission" date="2020-10" db="EMBL/GenBank/DDBJ databases">
        <authorList>
            <person name="Gilroy R."/>
        </authorList>
    </citation>
    <scope>NUCLEOTIDE SEQUENCE</scope>
    <source>
        <strain evidence="5">CHK191-8634</strain>
    </source>
</reference>
<evidence type="ECO:0000313" key="5">
    <source>
        <dbReference type="EMBL" id="HIU43912.1"/>
    </source>
</evidence>